<evidence type="ECO:0000313" key="1">
    <source>
        <dbReference type="EMBL" id="EAU44716.1"/>
    </source>
</evidence>
<name>Q0FKL6_SALBH</name>
<protein>
    <submittedName>
        <fullName evidence="1">Uncharacterized protein</fullName>
    </submittedName>
</protein>
<dbReference type="EMBL" id="AATQ01000039">
    <property type="protein sequence ID" value="EAU44716.1"/>
    <property type="molecule type" value="Genomic_DNA"/>
</dbReference>
<organism evidence="1 2">
    <name type="scientific">Salipiger bermudensis (strain DSM 26914 / JCM 13377 / KCTC 12554 / HTCC2601)</name>
    <name type="common">Pelagibaca bermudensis</name>
    <dbReference type="NCBI Taxonomy" id="314265"/>
    <lineage>
        <taxon>Bacteria</taxon>
        <taxon>Pseudomonadati</taxon>
        <taxon>Pseudomonadota</taxon>
        <taxon>Alphaproteobacteria</taxon>
        <taxon>Rhodobacterales</taxon>
        <taxon>Roseobacteraceae</taxon>
        <taxon>Salipiger</taxon>
    </lineage>
</organism>
<dbReference type="Proteomes" id="UP000006230">
    <property type="component" value="Unassembled WGS sequence"/>
</dbReference>
<comment type="caution">
    <text evidence="1">The sequence shown here is derived from an EMBL/GenBank/DDBJ whole genome shotgun (WGS) entry which is preliminary data.</text>
</comment>
<proteinExistence type="predicted"/>
<evidence type="ECO:0000313" key="2">
    <source>
        <dbReference type="Proteomes" id="UP000006230"/>
    </source>
</evidence>
<dbReference type="AlphaFoldDB" id="Q0FKL6"/>
<sequence length="32" mass="3909">MMRRMKIFRIIRLVSVKMRITILFFRITPIGA</sequence>
<accession>Q0FKL6</accession>
<gene>
    <name evidence="1" type="ORF">R2601_07618</name>
</gene>
<reference evidence="1 2" key="1">
    <citation type="journal article" date="2010" name="J. Bacteriol.">
        <title>Genome sequences of Pelagibaca bermudensis HTCC2601T and Maritimibacter alkaliphilus HTCC2654T, the type strains of two marine Roseobacter genera.</title>
        <authorList>
            <person name="Thrash J.C."/>
            <person name="Cho J.C."/>
            <person name="Ferriera S."/>
            <person name="Johnson J."/>
            <person name="Vergin K.L."/>
            <person name="Giovannoni S.J."/>
        </authorList>
    </citation>
    <scope>NUCLEOTIDE SEQUENCE [LARGE SCALE GENOMIC DNA]</scope>
    <source>
        <strain evidence="2">DSM 26914 / JCM 13377 / KCTC 12554 / HTCC2601</strain>
    </source>
</reference>
<keyword evidence="2" id="KW-1185">Reference proteome</keyword>
<dbReference type="HOGENOM" id="CLU_3390691_0_0_5"/>